<dbReference type="RefSeq" id="WP_129893427.1">
    <property type="nucleotide sequence ID" value="NZ_CP035758.1"/>
</dbReference>
<dbReference type="PANTHER" id="PTHR43861:SF1">
    <property type="entry name" value="TRANS-ACONITATE 2-METHYLTRANSFERASE"/>
    <property type="match status" value="1"/>
</dbReference>
<evidence type="ECO:0000313" key="1">
    <source>
        <dbReference type="EMBL" id="QBD82358.1"/>
    </source>
</evidence>
<evidence type="ECO:0000313" key="2">
    <source>
        <dbReference type="Proteomes" id="UP000290365"/>
    </source>
</evidence>
<dbReference type="Gene3D" id="3.40.50.150">
    <property type="entry name" value="Vaccinia Virus protein VP39"/>
    <property type="match status" value="1"/>
</dbReference>
<proteinExistence type="predicted"/>
<organism evidence="1 2">
    <name type="scientific">Ktedonosporobacter rubrisoli</name>
    <dbReference type="NCBI Taxonomy" id="2509675"/>
    <lineage>
        <taxon>Bacteria</taxon>
        <taxon>Bacillati</taxon>
        <taxon>Chloroflexota</taxon>
        <taxon>Ktedonobacteria</taxon>
        <taxon>Ktedonobacterales</taxon>
        <taxon>Ktedonosporobacteraceae</taxon>
        <taxon>Ktedonosporobacter</taxon>
    </lineage>
</organism>
<dbReference type="Proteomes" id="UP000290365">
    <property type="component" value="Chromosome"/>
</dbReference>
<gene>
    <name evidence="1" type="ORF">EPA93_42850</name>
</gene>
<dbReference type="PANTHER" id="PTHR43861">
    <property type="entry name" value="TRANS-ACONITATE 2-METHYLTRANSFERASE-RELATED"/>
    <property type="match status" value="1"/>
</dbReference>
<dbReference type="AlphaFoldDB" id="A0A4P6K2C8"/>
<name>A0A4P6K2C8_KTERU</name>
<dbReference type="GO" id="GO:0008168">
    <property type="term" value="F:methyltransferase activity"/>
    <property type="evidence" value="ECO:0007669"/>
    <property type="project" value="UniProtKB-KW"/>
</dbReference>
<dbReference type="SUPFAM" id="SSF53335">
    <property type="entry name" value="S-adenosyl-L-methionine-dependent methyltransferases"/>
    <property type="match status" value="1"/>
</dbReference>
<dbReference type="KEGG" id="kbs:EPA93_42850"/>
<protein>
    <submittedName>
        <fullName evidence="1">Class I SAM-dependent methyltransferase</fullName>
    </submittedName>
</protein>
<keyword evidence="2" id="KW-1185">Reference proteome</keyword>
<dbReference type="CDD" id="cd02440">
    <property type="entry name" value="AdoMet_MTases"/>
    <property type="match status" value="1"/>
</dbReference>
<keyword evidence="1" id="KW-0808">Transferase</keyword>
<keyword evidence="1" id="KW-0489">Methyltransferase</keyword>
<dbReference type="EMBL" id="CP035758">
    <property type="protein sequence ID" value="QBD82358.1"/>
    <property type="molecule type" value="Genomic_DNA"/>
</dbReference>
<sequence>MNPKQIVAQGYDHMAEQYYQWVIHERVEERQYYTELLLDRLPPGAAVLELGCGVGLPTAQLLAQQFHVTGVDISARQIALAQQHVPQATFLQADMTTLTFPSASFDAVCAFYSIISVPRIEHPHLLSAIAHWLKPGGLLIATMGTHDAEEVLKQNWHQWGAPMYWSHFDAQTNQRLVREAGLELISTKEESVEQGGRPVPFLWIVAQKPSSSLKTT</sequence>
<accession>A0A4P6K2C8</accession>
<dbReference type="Pfam" id="PF13489">
    <property type="entry name" value="Methyltransf_23"/>
    <property type="match status" value="1"/>
</dbReference>
<dbReference type="OrthoDB" id="9774345at2"/>
<dbReference type="GO" id="GO:0032259">
    <property type="term" value="P:methylation"/>
    <property type="evidence" value="ECO:0007669"/>
    <property type="project" value="UniProtKB-KW"/>
</dbReference>
<reference evidence="1 2" key="1">
    <citation type="submission" date="2019-01" db="EMBL/GenBank/DDBJ databases">
        <title>Ktedonosporobacter rubrisoli SCAWS-G2.</title>
        <authorList>
            <person name="Huang Y."/>
            <person name="Yan B."/>
        </authorList>
    </citation>
    <scope>NUCLEOTIDE SEQUENCE [LARGE SCALE GENOMIC DNA]</scope>
    <source>
        <strain evidence="1 2">SCAWS-G2</strain>
    </source>
</reference>
<dbReference type="InterPro" id="IPR029063">
    <property type="entry name" value="SAM-dependent_MTases_sf"/>
</dbReference>